<evidence type="ECO:0000313" key="1">
    <source>
        <dbReference type="EMBL" id="TSI19653.1"/>
    </source>
</evidence>
<evidence type="ECO:0000313" key="2">
    <source>
        <dbReference type="Proteomes" id="UP000316406"/>
    </source>
</evidence>
<dbReference type="AlphaFoldDB" id="A0A556CQG7"/>
<dbReference type="Pfam" id="PF04229">
    <property type="entry name" value="GrpB"/>
    <property type="match status" value="1"/>
</dbReference>
<dbReference type="SUPFAM" id="SSF81301">
    <property type="entry name" value="Nucleotidyltransferase"/>
    <property type="match status" value="1"/>
</dbReference>
<gene>
    <name evidence="1" type="ORF">FO013_01510</name>
</gene>
<dbReference type="InterPro" id="IPR043519">
    <property type="entry name" value="NT_sf"/>
</dbReference>
<reference evidence="1 2" key="1">
    <citation type="submission" date="2019-07" db="EMBL/GenBank/DDBJ databases">
        <title>Draft genome sequence of Brevibacterium aurantiacum XU54 isolated from Xinjiang China.</title>
        <authorList>
            <person name="Xu X."/>
        </authorList>
    </citation>
    <scope>NUCLEOTIDE SEQUENCE [LARGE SCALE GENOMIC DNA]</scope>
    <source>
        <strain evidence="1 2">XU54</strain>
    </source>
</reference>
<dbReference type="OrthoDB" id="9799092at2"/>
<dbReference type="Proteomes" id="UP000316406">
    <property type="component" value="Unassembled WGS sequence"/>
</dbReference>
<organism evidence="1 2">
    <name type="scientific">Brevibacterium aurantiacum</name>
    <dbReference type="NCBI Taxonomy" id="273384"/>
    <lineage>
        <taxon>Bacteria</taxon>
        <taxon>Bacillati</taxon>
        <taxon>Actinomycetota</taxon>
        <taxon>Actinomycetes</taxon>
        <taxon>Micrococcales</taxon>
        <taxon>Brevibacteriaceae</taxon>
        <taxon>Brevibacterium</taxon>
    </lineage>
</organism>
<dbReference type="InterPro" id="IPR007344">
    <property type="entry name" value="GrpB/CoaE"/>
</dbReference>
<protein>
    <submittedName>
        <fullName evidence="1">GrpB family protein</fullName>
    </submittedName>
</protein>
<comment type="caution">
    <text evidence="1">The sequence shown here is derived from an EMBL/GenBank/DDBJ whole genome shotgun (WGS) entry which is preliminary data.</text>
</comment>
<dbReference type="PANTHER" id="PTHR34822">
    <property type="entry name" value="GRPB DOMAIN PROTEIN (AFU_ORTHOLOGUE AFUA_1G01530)"/>
    <property type="match status" value="1"/>
</dbReference>
<keyword evidence="2" id="KW-1185">Reference proteome</keyword>
<accession>A0A556CQG7</accession>
<dbReference type="PANTHER" id="PTHR34822:SF1">
    <property type="entry name" value="GRPB FAMILY PROTEIN"/>
    <property type="match status" value="1"/>
</dbReference>
<name>A0A556CQG7_BREAU</name>
<dbReference type="RefSeq" id="WP_143920744.1">
    <property type="nucleotide sequence ID" value="NZ_VLTK01000001.1"/>
</dbReference>
<proteinExistence type="predicted"/>
<dbReference type="Gene3D" id="3.30.460.10">
    <property type="entry name" value="Beta Polymerase, domain 2"/>
    <property type="match status" value="1"/>
</dbReference>
<sequence>MSANNDGPVDPLGSHPRSSNLLSAEVNEIVTFNDVDDPDLWIRPDLPHAPIEFVDHDPAWAENYSQLSQQILTRLGDKALGIAHVGSTSVPGLAAKPIIDVALVVADPRVEPDFRPSLNQIGFELVIREPAWYQHRMFKHLDAHSGILVAPMCNLHVFGPRCPEVARMRLFRDWLIGSPDDRNRYQAVKLRSVAEANSAGETVMEYNARKQCVIREIYRSIFRAEGWI</sequence>
<dbReference type="EMBL" id="VLTK01000001">
    <property type="protein sequence ID" value="TSI19653.1"/>
    <property type="molecule type" value="Genomic_DNA"/>
</dbReference>